<comment type="caution">
    <text evidence="2">The sequence shown here is derived from an EMBL/GenBank/DDBJ whole genome shotgun (WGS) entry which is preliminary data.</text>
</comment>
<evidence type="ECO:0000313" key="2">
    <source>
        <dbReference type="EMBL" id="RPF49258.1"/>
    </source>
</evidence>
<dbReference type="RefSeq" id="WP_123926374.1">
    <property type="nucleotide sequence ID" value="NZ_RKRE01000001.1"/>
</dbReference>
<evidence type="ECO:0000256" key="1">
    <source>
        <dbReference type="ARBA" id="ARBA00005721"/>
    </source>
</evidence>
<name>A0A3N5BHW7_9THEO</name>
<sequence>MTAVETGGQELRSDLGAVRIANEVVGIIAGLAATEVPGIAGMSGGIAGGIAELLGRKNLAKGVKVEVGEREAAIDLFVVVDYGVRIAEVAAQVQAAVKRAVEEMTGLAVVEVNVHVQGVVFPEEHKEEERRVR</sequence>
<organism evidence="2 3">
    <name type="scientific">Thermodesulfitimonas autotrophica</name>
    <dbReference type="NCBI Taxonomy" id="1894989"/>
    <lineage>
        <taxon>Bacteria</taxon>
        <taxon>Bacillati</taxon>
        <taxon>Bacillota</taxon>
        <taxon>Clostridia</taxon>
        <taxon>Thermoanaerobacterales</taxon>
        <taxon>Thermoanaerobacteraceae</taxon>
        <taxon>Thermodesulfitimonas</taxon>
    </lineage>
</organism>
<protein>
    <submittedName>
        <fullName evidence="2">Putative alkaline shock family protein YloU</fullName>
    </submittedName>
</protein>
<dbReference type="OrthoDB" id="9793465at2"/>
<dbReference type="EMBL" id="RKRE01000001">
    <property type="protein sequence ID" value="RPF49258.1"/>
    <property type="molecule type" value="Genomic_DNA"/>
</dbReference>
<reference evidence="2 3" key="1">
    <citation type="submission" date="2018-11" db="EMBL/GenBank/DDBJ databases">
        <title>Genomic Encyclopedia of Type Strains, Phase IV (KMG-IV): sequencing the most valuable type-strain genomes for metagenomic binning, comparative biology and taxonomic classification.</title>
        <authorList>
            <person name="Goeker M."/>
        </authorList>
    </citation>
    <scope>NUCLEOTIDE SEQUENCE [LARGE SCALE GENOMIC DNA]</scope>
    <source>
        <strain evidence="2 3">DSM 102936</strain>
    </source>
</reference>
<keyword evidence="3" id="KW-1185">Reference proteome</keyword>
<dbReference type="Pfam" id="PF03780">
    <property type="entry name" value="Asp23"/>
    <property type="match status" value="1"/>
</dbReference>
<comment type="similarity">
    <text evidence="1">Belongs to the asp23 family.</text>
</comment>
<dbReference type="Proteomes" id="UP000282654">
    <property type="component" value="Unassembled WGS sequence"/>
</dbReference>
<dbReference type="PANTHER" id="PTHR34297">
    <property type="entry name" value="HYPOTHETICAL CYTOSOLIC PROTEIN-RELATED"/>
    <property type="match status" value="1"/>
</dbReference>
<accession>A0A3N5BHW7</accession>
<evidence type="ECO:0000313" key="3">
    <source>
        <dbReference type="Proteomes" id="UP000282654"/>
    </source>
</evidence>
<proteinExistence type="inferred from homology"/>
<dbReference type="PANTHER" id="PTHR34297:SF2">
    <property type="entry name" value="ASP23_GLS24 FAMILY ENVELOPE STRESS RESPONSE PROTEIN"/>
    <property type="match status" value="1"/>
</dbReference>
<dbReference type="InterPro" id="IPR005531">
    <property type="entry name" value="Asp23"/>
</dbReference>
<gene>
    <name evidence="2" type="ORF">EDD75_0062</name>
</gene>
<dbReference type="AlphaFoldDB" id="A0A3N5BHW7"/>